<dbReference type="RefSeq" id="WP_201366382.1">
    <property type="nucleotide sequence ID" value="NZ_BNJJ01000028.1"/>
</dbReference>
<organism evidence="2 3">
    <name type="scientific">Dictyobacter formicarum</name>
    <dbReference type="NCBI Taxonomy" id="2778368"/>
    <lineage>
        <taxon>Bacteria</taxon>
        <taxon>Bacillati</taxon>
        <taxon>Chloroflexota</taxon>
        <taxon>Ktedonobacteria</taxon>
        <taxon>Ktedonobacterales</taxon>
        <taxon>Dictyobacteraceae</taxon>
        <taxon>Dictyobacter</taxon>
    </lineage>
</organism>
<dbReference type="EMBL" id="BNJJ01000028">
    <property type="protein sequence ID" value="GHO88833.1"/>
    <property type="molecule type" value="Genomic_DNA"/>
</dbReference>
<name>A0ABQ3VTW9_9CHLR</name>
<feature type="region of interest" description="Disordered" evidence="1">
    <location>
        <begin position="167"/>
        <end position="187"/>
    </location>
</feature>
<dbReference type="Proteomes" id="UP000635565">
    <property type="component" value="Unassembled WGS sequence"/>
</dbReference>
<proteinExistence type="predicted"/>
<evidence type="ECO:0000256" key="1">
    <source>
        <dbReference type="SAM" id="MobiDB-lite"/>
    </source>
</evidence>
<feature type="compositionally biased region" description="Basic residues" evidence="1">
    <location>
        <begin position="170"/>
        <end position="187"/>
    </location>
</feature>
<keyword evidence="3" id="KW-1185">Reference proteome</keyword>
<evidence type="ECO:0000313" key="3">
    <source>
        <dbReference type="Proteomes" id="UP000635565"/>
    </source>
</evidence>
<protein>
    <submittedName>
        <fullName evidence="2">Uncharacterized protein</fullName>
    </submittedName>
</protein>
<reference evidence="2 3" key="1">
    <citation type="journal article" date="2021" name="Int. J. Syst. Evol. Microbiol.">
        <title>Reticulibacter mediterranei gen. nov., sp. nov., within the new family Reticulibacteraceae fam. nov., and Ktedonospora formicarum gen. nov., sp. nov., Ktedonobacter robiniae sp. nov., Dictyobacter formicarum sp. nov. and Dictyobacter arantiisoli sp. nov., belonging to the class Ktedonobacteria.</title>
        <authorList>
            <person name="Yabe S."/>
            <person name="Zheng Y."/>
            <person name="Wang C.M."/>
            <person name="Sakai Y."/>
            <person name="Abe K."/>
            <person name="Yokota A."/>
            <person name="Donadio S."/>
            <person name="Cavaletti L."/>
            <person name="Monciardini P."/>
        </authorList>
    </citation>
    <scope>NUCLEOTIDE SEQUENCE [LARGE SCALE GENOMIC DNA]</scope>
    <source>
        <strain evidence="2 3">SOSP1-9</strain>
    </source>
</reference>
<evidence type="ECO:0000313" key="2">
    <source>
        <dbReference type="EMBL" id="GHO88833.1"/>
    </source>
</evidence>
<accession>A0ABQ3VTW9</accession>
<sequence length="187" mass="20809">MADTHDETWKIPFPITIELEPENADEWRTLDVSRLGQNFIRALPASDYTVLYDGDEQVRGVDSFVVHVLMELTNAATYLWEQRAAIEQGLEYTGTTISVCTGIISLLKQLKDTQKKQPEGESQGITFVVEVDGKKVTVQAPEVEDAEAALKLAQRLLSTAPAGQQITSRSKIKVSGRVSHSSRKRKH</sequence>
<comment type="caution">
    <text evidence="2">The sequence shown here is derived from an EMBL/GenBank/DDBJ whole genome shotgun (WGS) entry which is preliminary data.</text>
</comment>
<gene>
    <name evidence="2" type="ORF">KSZ_68390</name>
</gene>